<comment type="caution">
    <text evidence="10">The sequence shown here is derived from an EMBL/GenBank/DDBJ whole genome shotgun (WGS) entry which is preliminary data.</text>
</comment>
<evidence type="ECO:0000256" key="6">
    <source>
        <dbReference type="ARBA" id="ARBA00023242"/>
    </source>
</evidence>
<keyword evidence="4 7" id="KW-0863">Zinc-finger</keyword>
<evidence type="ECO:0000256" key="5">
    <source>
        <dbReference type="ARBA" id="ARBA00022833"/>
    </source>
</evidence>
<gene>
    <name evidence="10" type="primary">Znf782-L3</name>
    <name evidence="10" type="ORF">Hamer_G015002</name>
</gene>
<name>A0A8J5J8W3_HOMAM</name>
<keyword evidence="11" id="KW-1185">Reference proteome</keyword>
<feature type="compositionally biased region" description="Acidic residues" evidence="8">
    <location>
        <begin position="480"/>
        <end position="495"/>
    </location>
</feature>
<dbReference type="FunFam" id="3.30.160.60:FF:000100">
    <property type="entry name" value="Zinc finger 45-like"/>
    <property type="match status" value="1"/>
</dbReference>
<feature type="domain" description="C2H2-type" evidence="9">
    <location>
        <begin position="791"/>
        <end position="818"/>
    </location>
</feature>
<feature type="domain" description="C2H2-type" evidence="9">
    <location>
        <begin position="557"/>
        <end position="585"/>
    </location>
</feature>
<dbReference type="OrthoDB" id="6342134at2759"/>
<feature type="region of interest" description="Disordered" evidence="8">
    <location>
        <begin position="1"/>
        <end position="36"/>
    </location>
</feature>
<keyword evidence="6" id="KW-0539">Nucleus</keyword>
<evidence type="ECO:0000313" key="11">
    <source>
        <dbReference type="Proteomes" id="UP000747542"/>
    </source>
</evidence>
<comment type="subcellular location">
    <subcellularLocation>
        <location evidence="1">Nucleus</location>
    </subcellularLocation>
</comment>
<dbReference type="InterPro" id="IPR013087">
    <property type="entry name" value="Znf_C2H2_type"/>
</dbReference>
<evidence type="ECO:0000256" key="3">
    <source>
        <dbReference type="ARBA" id="ARBA00022737"/>
    </source>
</evidence>
<dbReference type="PROSITE" id="PS50157">
    <property type="entry name" value="ZINC_FINGER_C2H2_2"/>
    <property type="match status" value="8"/>
</dbReference>
<keyword evidence="5" id="KW-0862">Zinc</keyword>
<dbReference type="GO" id="GO:0008270">
    <property type="term" value="F:zinc ion binding"/>
    <property type="evidence" value="ECO:0007669"/>
    <property type="project" value="UniProtKB-KW"/>
</dbReference>
<evidence type="ECO:0000256" key="4">
    <source>
        <dbReference type="ARBA" id="ARBA00022771"/>
    </source>
</evidence>
<dbReference type="PANTHER" id="PTHR16515:SF49">
    <property type="entry name" value="GASTRULA ZINC FINGER PROTEIN XLCGF49.1-LIKE-RELATED"/>
    <property type="match status" value="1"/>
</dbReference>
<dbReference type="PANTHER" id="PTHR16515">
    <property type="entry name" value="PR DOMAIN ZINC FINGER PROTEIN"/>
    <property type="match status" value="1"/>
</dbReference>
<dbReference type="InterPro" id="IPR050331">
    <property type="entry name" value="Zinc_finger"/>
</dbReference>
<evidence type="ECO:0000256" key="1">
    <source>
        <dbReference type="ARBA" id="ARBA00004123"/>
    </source>
</evidence>
<feature type="domain" description="C2H2-type" evidence="9">
    <location>
        <begin position="733"/>
        <end position="760"/>
    </location>
</feature>
<accession>A0A8J5J8W3</accession>
<reference evidence="10" key="1">
    <citation type="journal article" date="2021" name="Sci. Adv.">
        <title>The American lobster genome reveals insights on longevity, neural, and immune adaptations.</title>
        <authorList>
            <person name="Polinski J.M."/>
            <person name="Zimin A.V."/>
            <person name="Clark K.F."/>
            <person name="Kohn A.B."/>
            <person name="Sadowski N."/>
            <person name="Timp W."/>
            <person name="Ptitsyn A."/>
            <person name="Khanna P."/>
            <person name="Romanova D.Y."/>
            <person name="Williams P."/>
            <person name="Greenwood S.J."/>
            <person name="Moroz L.L."/>
            <person name="Walt D.R."/>
            <person name="Bodnar A.G."/>
        </authorList>
    </citation>
    <scope>NUCLEOTIDE SEQUENCE</scope>
    <source>
        <strain evidence="10">GMGI-L3</strain>
    </source>
</reference>
<dbReference type="FunFam" id="3.30.160.60:FF:000446">
    <property type="entry name" value="Zinc finger protein"/>
    <property type="match status" value="1"/>
</dbReference>
<organism evidence="10 11">
    <name type="scientific">Homarus americanus</name>
    <name type="common">American lobster</name>
    <dbReference type="NCBI Taxonomy" id="6706"/>
    <lineage>
        <taxon>Eukaryota</taxon>
        <taxon>Metazoa</taxon>
        <taxon>Ecdysozoa</taxon>
        <taxon>Arthropoda</taxon>
        <taxon>Crustacea</taxon>
        <taxon>Multicrustacea</taxon>
        <taxon>Malacostraca</taxon>
        <taxon>Eumalacostraca</taxon>
        <taxon>Eucarida</taxon>
        <taxon>Decapoda</taxon>
        <taxon>Pleocyemata</taxon>
        <taxon>Astacidea</taxon>
        <taxon>Nephropoidea</taxon>
        <taxon>Nephropidae</taxon>
        <taxon>Homarus</taxon>
    </lineage>
</organism>
<feature type="domain" description="C2H2-type" evidence="9">
    <location>
        <begin position="587"/>
        <end position="615"/>
    </location>
</feature>
<protein>
    <submittedName>
        <fullName evidence="10">Zinc finger protein 782-like 3</fullName>
    </submittedName>
</protein>
<dbReference type="Proteomes" id="UP000747542">
    <property type="component" value="Unassembled WGS sequence"/>
</dbReference>
<evidence type="ECO:0000259" key="9">
    <source>
        <dbReference type="PROSITE" id="PS50157"/>
    </source>
</evidence>
<feature type="region of interest" description="Disordered" evidence="8">
    <location>
        <begin position="424"/>
        <end position="500"/>
    </location>
</feature>
<proteinExistence type="predicted"/>
<feature type="domain" description="C2H2-type" evidence="9">
    <location>
        <begin position="617"/>
        <end position="645"/>
    </location>
</feature>
<evidence type="ECO:0000313" key="10">
    <source>
        <dbReference type="EMBL" id="KAG7154652.1"/>
    </source>
</evidence>
<dbReference type="GO" id="GO:0005634">
    <property type="term" value="C:nucleus"/>
    <property type="evidence" value="ECO:0007669"/>
    <property type="project" value="UniProtKB-SubCell"/>
</dbReference>
<dbReference type="Pfam" id="PF00096">
    <property type="entry name" value="zf-C2H2"/>
    <property type="match status" value="4"/>
</dbReference>
<dbReference type="SMART" id="SM00355">
    <property type="entry name" value="ZnF_C2H2"/>
    <property type="match status" value="10"/>
</dbReference>
<keyword evidence="2" id="KW-0479">Metal-binding</keyword>
<dbReference type="GO" id="GO:0010468">
    <property type="term" value="P:regulation of gene expression"/>
    <property type="evidence" value="ECO:0007669"/>
    <property type="project" value="TreeGrafter"/>
</dbReference>
<dbReference type="PROSITE" id="PS00028">
    <property type="entry name" value="ZINC_FINGER_C2H2_1"/>
    <property type="match status" value="7"/>
</dbReference>
<dbReference type="AlphaFoldDB" id="A0A8J5J8W3"/>
<feature type="domain" description="C2H2-type" evidence="9">
    <location>
        <begin position="819"/>
        <end position="842"/>
    </location>
</feature>
<feature type="domain" description="C2H2-type" evidence="9">
    <location>
        <begin position="682"/>
        <end position="704"/>
    </location>
</feature>
<evidence type="ECO:0000256" key="2">
    <source>
        <dbReference type="ARBA" id="ARBA00022723"/>
    </source>
</evidence>
<feature type="compositionally biased region" description="Acidic residues" evidence="8">
    <location>
        <begin position="443"/>
        <end position="454"/>
    </location>
</feature>
<feature type="domain" description="C2H2-type" evidence="9">
    <location>
        <begin position="761"/>
        <end position="789"/>
    </location>
</feature>
<feature type="compositionally biased region" description="Basic residues" evidence="8">
    <location>
        <begin position="464"/>
        <end position="476"/>
    </location>
</feature>
<evidence type="ECO:0000256" key="8">
    <source>
        <dbReference type="SAM" id="MobiDB-lite"/>
    </source>
</evidence>
<evidence type="ECO:0000256" key="7">
    <source>
        <dbReference type="PROSITE-ProRule" id="PRU00042"/>
    </source>
</evidence>
<keyword evidence="3" id="KW-0677">Repeat</keyword>
<feature type="compositionally biased region" description="Low complexity" evidence="8">
    <location>
        <begin position="22"/>
        <end position="34"/>
    </location>
</feature>
<dbReference type="EMBL" id="JAHLQT010044109">
    <property type="protein sequence ID" value="KAG7154652.1"/>
    <property type="molecule type" value="Genomic_DNA"/>
</dbReference>
<sequence length="925" mass="103393">MSGLHPDAEVGGMTSQGKLGGSSMSSIQPPSTSTDIPIVMSDDVYDGSLTEHQQCFVLVDDHAGSFVPGDSAVQRLLTEQETAMEVSAEKTVQVMQMDGNKTLEMMHVGNKDRVEVMQMPDGQTVEVVQMDGGKTLEVMHIDASKHSQVLHIDATKHTQVVHINTGKHSEVIHVDDGNGIELLTENSPIKGPVDTKRKGKYVISRQCAKPLTSTAMKRVLPRPSSHDAASLSLRSLTTVTPSIVLSTGKSNLLPGQEFNRVISTTTFPASRKSQVVETSGLQTITHVSPNIVLSGSKEVLSDGVDSLNNTIIISWPTISSDRENTVATQTEPSDDLGPSMNLFFCTFFADGSVQTQCDMPARCHESVSTVSRAQCGVRHKLRIHGSDGDGEDDPMVAKMEGCEKYDSQTADPRFSRSGRILKSKGPLFKLDPSMSDGDRDCDPDFELPGEEKDEDINGHQNIVYRKKRGRKRKKRVPSPDDFDEELELANGDENEDVKSETTIKDEPLDAEDDELALEILRTKGYGLRTKRRPKKMSDMHYIEEKVVKKRVERAQEFSCQMCTELFPTFSRLQRHAKIEHNSTEFAFPCDLCGVVFTRPHNLERHKETKHGDGERRFVCEHCGRRFGRQDVLSVHVSMVHFKKTLRDKKGPSFLGSHAVHCTSCDKFFSKEQKLREHRQGNLTCSDCSISFECKTSLRIHQYKHHPTACNECGKVCDSKQQMYFHRLSHAPKFLCKYCHKGFLWKSQYTVHMATHTGEKPVMCDICGKSFAHKLAVSKHKWQEHNENNKKFKCQTCNKSFVYKGKLQSHVRSHTGEKPFVCHVCRSTFSQRCNLTAHIKSVHGVYIQSIKSDGTTHTQLVKYKRAKKAAAPVDPPSAVVSSVMSPAPVEVPVPDQPQVAIQDQVQMSESFETEAAVYQIVYAYPQ</sequence>